<accession>A0A645A3N3</accession>
<dbReference type="EMBL" id="VSSQ01011720">
    <property type="protein sequence ID" value="MPM47546.1"/>
    <property type="molecule type" value="Genomic_DNA"/>
</dbReference>
<protein>
    <submittedName>
        <fullName evidence="1">Uncharacterized protein</fullName>
    </submittedName>
</protein>
<sequence length="110" mass="11621">MHKLVDVGGLGGGGDLVLGSVRLAVGDVLADGAAEQPGVLQDHAERLAQCRAGDRRDVGVVDTDLSAVDLVEPLQQVHQSRLAGTGRSDDRDRLAGQRLHVQALDQRVVR</sequence>
<dbReference type="AntiFam" id="ANF00095">
    <property type="entry name" value="Shadow ORF (opposite ABC transporters)"/>
</dbReference>
<proteinExistence type="predicted"/>
<comment type="caution">
    <text evidence="1">The sequence shown here is derived from an EMBL/GenBank/DDBJ whole genome shotgun (WGS) entry which is preliminary data.</text>
</comment>
<dbReference type="AlphaFoldDB" id="A0A645A3N3"/>
<evidence type="ECO:0000313" key="1">
    <source>
        <dbReference type="EMBL" id="MPM47546.1"/>
    </source>
</evidence>
<organism evidence="1">
    <name type="scientific">bioreactor metagenome</name>
    <dbReference type="NCBI Taxonomy" id="1076179"/>
    <lineage>
        <taxon>unclassified sequences</taxon>
        <taxon>metagenomes</taxon>
        <taxon>ecological metagenomes</taxon>
    </lineage>
</organism>
<gene>
    <name evidence="1" type="ORF">SDC9_94257</name>
</gene>
<reference evidence="1" key="1">
    <citation type="submission" date="2019-08" db="EMBL/GenBank/DDBJ databases">
        <authorList>
            <person name="Kucharzyk K."/>
            <person name="Murdoch R.W."/>
            <person name="Higgins S."/>
            <person name="Loffler F."/>
        </authorList>
    </citation>
    <scope>NUCLEOTIDE SEQUENCE</scope>
</reference>
<name>A0A645A3N3_9ZZZZ</name>